<dbReference type="Proteomes" id="UP000297668">
    <property type="component" value="Unassembled WGS sequence"/>
</dbReference>
<proteinExistence type="predicted"/>
<dbReference type="EMBL" id="SJZF01000041">
    <property type="protein sequence ID" value="TFU25002.1"/>
    <property type="molecule type" value="Genomic_DNA"/>
</dbReference>
<accession>A0A4Y9F865</accession>
<evidence type="ECO:0000256" key="1">
    <source>
        <dbReference type="SAM" id="MobiDB-lite"/>
    </source>
</evidence>
<evidence type="ECO:0000313" key="2">
    <source>
        <dbReference type="EMBL" id="TFU25002.1"/>
    </source>
</evidence>
<organism evidence="2 3">
    <name type="scientific">Thermus tengchongensis</name>
    <dbReference type="NCBI Taxonomy" id="1214928"/>
    <lineage>
        <taxon>Bacteria</taxon>
        <taxon>Thermotogati</taxon>
        <taxon>Deinococcota</taxon>
        <taxon>Deinococci</taxon>
        <taxon>Thermales</taxon>
        <taxon>Thermaceae</taxon>
        <taxon>Thermus</taxon>
    </lineage>
</organism>
<comment type="caution">
    <text evidence="2">The sequence shown here is derived from an EMBL/GenBank/DDBJ whole genome shotgun (WGS) entry which is preliminary data.</text>
</comment>
<feature type="region of interest" description="Disordered" evidence="1">
    <location>
        <begin position="28"/>
        <end position="60"/>
    </location>
</feature>
<dbReference type="AlphaFoldDB" id="A0A4Y9F865"/>
<protein>
    <submittedName>
        <fullName evidence="2">Uncharacterized protein</fullName>
    </submittedName>
</protein>
<gene>
    <name evidence="2" type="ORF">E0687_12930</name>
</gene>
<sequence>MAKVAKAGTTPFRELRADGFVVLLPRKPGKPRLPEPVVPREGKATTDYLNSKLAPPEYPA</sequence>
<reference evidence="2 3" key="1">
    <citation type="submission" date="2019-03" db="EMBL/GenBank/DDBJ databases">
        <title>Thermus tengchongensis species for the arsenic transformation mechanism.</title>
        <authorList>
            <person name="Yuan G.C."/>
        </authorList>
    </citation>
    <scope>NUCLEOTIDE SEQUENCE [LARGE SCALE GENOMIC DNA]</scope>
    <source>
        <strain evidence="2 3">15W</strain>
    </source>
</reference>
<name>A0A4Y9F865_9DEIN</name>
<evidence type="ECO:0000313" key="3">
    <source>
        <dbReference type="Proteomes" id="UP000297668"/>
    </source>
</evidence>